<keyword evidence="4" id="KW-1185">Reference proteome</keyword>
<dbReference type="GO" id="GO:0051301">
    <property type="term" value="P:cell division"/>
    <property type="evidence" value="ECO:0007669"/>
    <property type="project" value="UniProtKB-KW"/>
</dbReference>
<evidence type="ECO:0000256" key="1">
    <source>
        <dbReference type="ARBA" id="ARBA00011047"/>
    </source>
</evidence>
<dbReference type="Pfam" id="PF07065">
    <property type="entry name" value="D123"/>
    <property type="match status" value="1"/>
</dbReference>
<feature type="region of interest" description="Disordered" evidence="2">
    <location>
        <begin position="370"/>
        <end position="393"/>
    </location>
</feature>
<keyword evidence="3" id="KW-0131">Cell cycle</keyword>
<proteinExistence type="inferred from homology"/>
<accession>A0A9Q0LWG0</accession>
<keyword evidence="3" id="KW-0132">Cell division</keyword>
<evidence type="ECO:0000256" key="2">
    <source>
        <dbReference type="SAM" id="MobiDB-lite"/>
    </source>
</evidence>
<comment type="caution">
    <text evidence="3">The sequence shown here is derived from an EMBL/GenBank/DDBJ whole genome shotgun (WGS) entry which is preliminary data.</text>
</comment>
<evidence type="ECO:0000313" key="3">
    <source>
        <dbReference type="EMBL" id="KAJ5078575.1"/>
    </source>
</evidence>
<sequence length="393" mass="47254">MEKSLFSNDFLISEEELEQKKISKSEQFLFSKLEYERKFGLDQYYQEITNFTYKTVFMPISVEIAEAFMIKHESKVNEILDFDGLKEKAIKKLLENPEFEQKLQEFEKEIDDLIKKQFAEKGCFVKLNFRSPKDVPLKFPKKEWLEMFENALNGVELKDHVGELVVFSQTLVEALHVRSGSETMELLIHSKRIYEDFKKNMNFGKENFNSVCLAFREFDHIAPRFPQYEFRGFVYNKNLNAITQYNDFYYSEKLVNQKEHFEKIITEFYEKEIKNQVHLSHFIIDFFLEPKENIEDFTIKVIELNPFFEATGSVLFDWGKDFEILTKGPFEMRIVKEPKYKGYDLIVAYIPQVWFKVLWEKKGYENIYSKEEEKEKEEKEEKEKEKKKNCLIF</sequence>
<dbReference type="OrthoDB" id="10258212at2759"/>
<organism evidence="3 4">
    <name type="scientific">Anaeramoeba ignava</name>
    <name type="common">Anaerobic marine amoeba</name>
    <dbReference type="NCBI Taxonomy" id="1746090"/>
    <lineage>
        <taxon>Eukaryota</taxon>
        <taxon>Metamonada</taxon>
        <taxon>Anaeramoebidae</taxon>
        <taxon>Anaeramoeba</taxon>
    </lineage>
</organism>
<dbReference type="OMA" id="NANFECE"/>
<protein>
    <submittedName>
        <fullName evidence="3">Cell division cycle protein</fullName>
    </submittedName>
</protein>
<gene>
    <name evidence="3" type="ORF">M0811_04900</name>
</gene>
<reference evidence="3" key="1">
    <citation type="submission" date="2022-10" db="EMBL/GenBank/DDBJ databases">
        <title>Novel sulphate-reducing endosymbionts in the free-living metamonad Anaeramoeba.</title>
        <authorList>
            <person name="Jerlstrom-Hultqvist J."/>
            <person name="Cepicka I."/>
            <person name="Gallot-Lavallee L."/>
            <person name="Salas-Leiva D."/>
            <person name="Curtis B.A."/>
            <person name="Zahonova K."/>
            <person name="Pipaliya S."/>
            <person name="Dacks J."/>
            <person name="Roger A.J."/>
        </authorList>
    </citation>
    <scope>NUCLEOTIDE SEQUENCE</scope>
    <source>
        <strain evidence="3">BMAN</strain>
    </source>
</reference>
<dbReference type="InterPro" id="IPR009772">
    <property type="entry name" value="CDC123"/>
</dbReference>
<name>A0A9Q0LWG0_ANAIG</name>
<dbReference type="PANTHER" id="PTHR15323">
    <property type="entry name" value="D123 PROTEIN"/>
    <property type="match status" value="1"/>
</dbReference>
<evidence type="ECO:0000313" key="4">
    <source>
        <dbReference type="Proteomes" id="UP001149090"/>
    </source>
</evidence>
<dbReference type="EMBL" id="JAPDFW010000053">
    <property type="protein sequence ID" value="KAJ5078575.1"/>
    <property type="molecule type" value="Genomic_DNA"/>
</dbReference>
<dbReference type="Proteomes" id="UP001149090">
    <property type="component" value="Unassembled WGS sequence"/>
</dbReference>
<comment type="similarity">
    <text evidence="1">Belongs to the CDC123 family.</text>
</comment>
<dbReference type="PANTHER" id="PTHR15323:SF6">
    <property type="entry name" value="CELL DIVISION CYCLE PROTEIN 123 HOMOLOG"/>
    <property type="match status" value="1"/>
</dbReference>
<dbReference type="AlphaFoldDB" id="A0A9Q0LWG0"/>
<dbReference type="GO" id="GO:0005737">
    <property type="term" value="C:cytoplasm"/>
    <property type="evidence" value="ECO:0007669"/>
    <property type="project" value="TreeGrafter"/>
</dbReference>